<keyword evidence="1 2" id="KW-0238">DNA-binding</keyword>
<dbReference type="PRINTS" id="PR00455">
    <property type="entry name" value="HTHTETR"/>
</dbReference>
<dbReference type="PROSITE" id="PS50977">
    <property type="entry name" value="HTH_TETR_2"/>
    <property type="match status" value="1"/>
</dbReference>
<dbReference type="InterPro" id="IPR039536">
    <property type="entry name" value="TetR_C_Proteobacteria"/>
</dbReference>
<dbReference type="EMBL" id="JACHHU010000020">
    <property type="protein sequence ID" value="MBB6543838.1"/>
    <property type="molecule type" value="Genomic_DNA"/>
</dbReference>
<protein>
    <submittedName>
        <fullName evidence="4">TetR/AcrR family transcriptional repressor of mexJK operon</fullName>
    </submittedName>
</protein>
<dbReference type="AlphaFoldDB" id="A0A7X0TU53"/>
<dbReference type="InterPro" id="IPR050109">
    <property type="entry name" value="HTH-type_TetR-like_transc_reg"/>
</dbReference>
<dbReference type="Gene3D" id="1.10.10.60">
    <property type="entry name" value="Homeodomain-like"/>
    <property type="match status" value="1"/>
</dbReference>
<dbReference type="GO" id="GO:0003700">
    <property type="term" value="F:DNA-binding transcription factor activity"/>
    <property type="evidence" value="ECO:0007669"/>
    <property type="project" value="TreeGrafter"/>
</dbReference>
<accession>A0A7X0TU53</accession>
<proteinExistence type="predicted"/>
<feature type="DNA-binding region" description="H-T-H motif" evidence="2">
    <location>
        <begin position="36"/>
        <end position="55"/>
    </location>
</feature>
<comment type="caution">
    <text evidence="4">The sequence shown here is derived from an EMBL/GenBank/DDBJ whole genome shotgun (WGS) entry which is preliminary data.</text>
</comment>
<keyword evidence="5" id="KW-1185">Reference proteome</keyword>
<sequence length="207" mass="23393">MFNSEISTKNELSTRGELILAAAQKLFLKQGYDQTSLEMIINEAGGSRRSIYNEFGNKQGLLLAVMRKQVDIQIDIIASINYDLSPDHALKEMATRFLKRLLSDTLISLYRLVIQVVPKVPEAGFLIYDRGPLSGVTPLTDYLRYLNTKGYLAIEDCSYAAFMLIAMIKDNLHFKAVLVPSITITDNEIIEHIDRSVNLFIKAYQPN</sequence>
<evidence type="ECO:0000313" key="4">
    <source>
        <dbReference type="EMBL" id="MBB6543838.1"/>
    </source>
</evidence>
<dbReference type="GO" id="GO:0000976">
    <property type="term" value="F:transcription cis-regulatory region binding"/>
    <property type="evidence" value="ECO:0007669"/>
    <property type="project" value="TreeGrafter"/>
</dbReference>
<dbReference type="Gene3D" id="1.10.357.10">
    <property type="entry name" value="Tetracycline Repressor, domain 2"/>
    <property type="match status" value="1"/>
</dbReference>
<evidence type="ECO:0000256" key="1">
    <source>
        <dbReference type="ARBA" id="ARBA00023125"/>
    </source>
</evidence>
<dbReference type="Proteomes" id="UP000537141">
    <property type="component" value="Unassembled WGS sequence"/>
</dbReference>
<dbReference type="PANTHER" id="PTHR30055">
    <property type="entry name" value="HTH-TYPE TRANSCRIPTIONAL REGULATOR RUTR"/>
    <property type="match status" value="1"/>
</dbReference>
<evidence type="ECO:0000259" key="3">
    <source>
        <dbReference type="PROSITE" id="PS50977"/>
    </source>
</evidence>
<dbReference type="InterPro" id="IPR001647">
    <property type="entry name" value="HTH_TetR"/>
</dbReference>
<dbReference type="PANTHER" id="PTHR30055:SF119">
    <property type="entry name" value="NALC"/>
    <property type="match status" value="1"/>
</dbReference>
<dbReference type="RefSeq" id="WP_184424619.1">
    <property type="nucleotide sequence ID" value="NZ_AP027362.1"/>
</dbReference>
<dbReference type="InterPro" id="IPR009057">
    <property type="entry name" value="Homeodomain-like_sf"/>
</dbReference>
<dbReference type="Pfam" id="PF00440">
    <property type="entry name" value="TetR_N"/>
    <property type="match status" value="1"/>
</dbReference>
<gene>
    <name evidence="4" type="ORF">HNQ55_002361</name>
</gene>
<dbReference type="SUPFAM" id="SSF46689">
    <property type="entry name" value="Homeodomain-like"/>
    <property type="match status" value="1"/>
</dbReference>
<feature type="domain" description="HTH tetR-type" evidence="3">
    <location>
        <begin position="13"/>
        <end position="73"/>
    </location>
</feature>
<dbReference type="Pfam" id="PF14246">
    <property type="entry name" value="TetR_C_7"/>
    <property type="match status" value="1"/>
</dbReference>
<reference evidence="4 5" key="1">
    <citation type="submission" date="2020-08" db="EMBL/GenBank/DDBJ databases">
        <title>Genomic Encyclopedia of Type Strains, Phase IV (KMG-IV): sequencing the most valuable type-strain genomes for metagenomic binning, comparative biology and taxonomic classification.</title>
        <authorList>
            <person name="Goeker M."/>
        </authorList>
    </citation>
    <scope>NUCLEOTIDE SEQUENCE [LARGE SCALE GENOMIC DNA]</scope>
    <source>
        <strain evidence="4 5">DSM 26287</strain>
    </source>
</reference>
<name>A0A7X0TU53_9GAMM</name>
<evidence type="ECO:0000313" key="5">
    <source>
        <dbReference type="Proteomes" id="UP000537141"/>
    </source>
</evidence>
<organism evidence="4 5">
    <name type="scientific">Thalassotalea piscium</name>
    <dbReference type="NCBI Taxonomy" id="1230533"/>
    <lineage>
        <taxon>Bacteria</taxon>
        <taxon>Pseudomonadati</taxon>
        <taxon>Pseudomonadota</taxon>
        <taxon>Gammaproteobacteria</taxon>
        <taxon>Alteromonadales</taxon>
        <taxon>Colwelliaceae</taxon>
        <taxon>Thalassotalea</taxon>
    </lineage>
</organism>
<evidence type="ECO:0000256" key="2">
    <source>
        <dbReference type="PROSITE-ProRule" id="PRU00335"/>
    </source>
</evidence>